<protein>
    <submittedName>
        <fullName evidence="3">ABC transporter permease subunit</fullName>
    </submittedName>
</protein>
<feature type="compositionally biased region" description="Basic and acidic residues" evidence="1">
    <location>
        <begin position="8"/>
        <end position="17"/>
    </location>
</feature>
<feature type="transmembrane region" description="Helical" evidence="2">
    <location>
        <begin position="137"/>
        <end position="165"/>
    </location>
</feature>
<dbReference type="EMBL" id="WLVL01000044">
    <property type="protein sequence ID" value="MTB73115.1"/>
    <property type="molecule type" value="Genomic_DNA"/>
</dbReference>
<dbReference type="Proteomes" id="UP000431092">
    <property type="component" value="Unassembled WGS sequence"/>
</dbReference>
<keyword evidence="4" id="KW-1185">Reference proteome</keyword>
<dbReference type="RefSeq" id="WP_154594382.1">
    <property type="nucleotide sequence ID" value="NZ_WLVL01000044.1"/>
</dbReference>
<dbReference type="GO" id="GO:0005886">
    <property type="term" value="C:plasma membrane"/>
    <property type="evidence" value="ECO:0007669"/>
    <property type="project" value="UniProtKB-SubCell"/>
</dbReference>
<dbReference type="PANTHER" id="PTHR37305:SF1">
    <property type="entry name" value="MEMBRANE PROTEIN"/>
    <property type="match status" value="1"/>
</dbReference>
<feature type="transmembrane region" description="Helical" evidence="2">
    <location>
        <begin position="264"/>
        <end position="286"/>
    </location>
</feature>
<gene>
    <name evidence="3" type="ORF">GGG17_14315</name>
</gene>
<evidence type="ECO:0000256" key="1">
    <source>
        <dbReference type="SAM" id="MobiDB-lite"/>
    </source>
</evidence>
<name>A0A6I3IN94_9MICO</name>
<dbReference type="PANTHER" id="PTHR37305">
    <property type="entry name" value="INTEGRAL MEMBRANE PROTEIN-RELATED"/>
    <property type="match status" value="1"/>
</dbReference>
<keyword evidence="2" id="KW-0812">Transmembrane</keyword>
<comment type="caution">
    <text evidence="3">The sequence shown here is derived from an EMBL/GenBank/DDBJ whole genome shotgun (WGS) entry which is preliminary data.</text>
</comment>
<feature type="transmembrane region" description="Helical" evidence="2">
    <location>
        <begin position="45"/>
        <end position="65"/>
    </location>
</feature>
<evidence type="ECO:0000313" key="4">
    <source>
        <dbReference type="Proteomes" id="UP000431092"/>
    </source>
</evidence>
<feature type="transmembrane region" description="Helical" evidence="2">
    <location>
        <begin position="185"/>
        <end position="206"/>
    </location>
</feature>
<keyword evidence="2" id="KW-0472">Membrane</keyword>
<evidence type="ECO:0000313" key="3">
    <source>
        <dbReference type="EMBL" id="MTB73115.1"/>
    </source>
</evidence>
<dbReference type="Pfam" id="PF12730">
    <property type="entry name" value="ABC2_membrane_4"/>
    <property type="match status" value="1"/>
</dbReference>
<keyword evidence="2" id="KW-1133">Transmembrane helix</keyword>
<proteinExistence type="predicted"/>
<dbReference type="AlphaFoldDB" id="A0A6I3IN94"/>
<accession>A0A6I3IN94</accession>
<organism evidence="3 4">
    <name type="scientific">Arsenicicoccus cauae</name>
    <dbReference type="NCBI Taxonomy" id="2663847"/>
    <lineage>
        <taxon>Bacteria</taxon>
        <taxon>Bacillati</taxon>
        <taxon>Actinomycetota</taxon>
        <taxon>Actinomycetes</taxon>
        <taxon>Micrococcales</taxon>
        <taxon>Intrasporangiaceae</taxon>
        <taxon>Arsenicicoccus</taxon>
    </lineage>
</organism>
<dbReference type="GO" id="GO:0140359">
    <property type="term" value="F:ABC-type transporter activity"/>
    <property type="evidence" value="ECO:0007669"/>
    <property type="project" value="InterPro"/>
</dbReference>
<sequence>MSPSTARTPRDTHRPGEQRTSSTRRAKPLRWRVELGRQVGRRRTAWGFGLLLALPLVLVAAFSLGDDGSGGGRYVDLAREGGPNFAVFCLFAASDFLLVILAALFAGDAVPSEASWSSLRYLLVAPVSRARLLTSKLVVALGSTALAAALLPAWALLVGGLAYGWAPYSSPIGTGLTWEQLLPRLALAAGIVAVNLVQVVGIALLIGTLNDAPLGAVGGAVLVTIVASILDTIEQLGDLRHALPMHYSRAWIRALSPDIAWTDIQLSALWSLIYGVATVAAAYWWFRRKDILS</sequence>
<feature type="region of interest" description="Disordered" evidence="1">
    <location>
        <begin position="1"/>
        <end position="24"/>
    </location>
</feature>
<evidence type="ECO:0000256" key="2">
    <source>
        <dbReference type="SAM" id="Phobius"/>
    </source>
</evidence>
<feature type="transmembrane region" description="Helical" evidence="2">
    <location>
        <begin position="213"/>
        <end position="230"/>
    </location>
</feature>
<feature type="transmembrane region" description="Helical" evidence="2">
    <location>
        <begin position="85"/>
        <end position="106"/>
    </location>
</feature>
<reference evidence="3 4" key="1">
    <citation type="submission" date="2019-11" db="EMBL/GenBank/DDBJ databases">
        <title>Whole genome sequencing identifies a novel species of the genus Arsenicicoccus isolated from human blood.</title>
        <authorList>
            <person name="Jeong J.H."/>
            <person name="Kweon O.J."/>
            <person name="Kim H.R."/>
            <person name="Kim T.-H."/>
            <person name="Ha S.-M."/>
            <person name="Lee M.-K."/>
        </authorList>
    </citation>
    <scope>NUCLEOTIDE SEQUENCE [LARGE SCALE GENOMIC DNA]</scope>
    <source>
        <strain evidence="3 4">MKL-02</strain>
    </source>
</reference>